<dbReference type="GO" id="GO:0032259">
    <property type="term" value="P:methylation"/>
    <property type="evidence" value="ECO:0007669"/>
    <property type="project" value="UniProtKB-KW"/>
</dbReference>
<dbReference type="SUPFAM" id="SSF53335">
    <property type="entry name" value="S-adenosyl-L-methionine-dependent methyltransferases"/>
    <property type="match status" value="1"/>
</dbReference>
<evidence type="ECO:0000256" key="3">
    <source>
        <dbReference type="ARBA" id="ARBA00022679"/>
    </source>
</evidence>
<evidence type="ECO:0000256" key="8">
    <source>
        <dbReference type="ARBA" id="ARBA00047306"/>
    </source>
</evidence>
<evidence type="ECO:0000256" key="7">
    <source>
        <dbReference type="ARBA" id="ARBA00043129"/>
    </source>
</evidence>
<dbReference type="HOGENOM" id="CLU_055356_0_0_1"/>
<evidence type="ECO:0000256" key="5">
    <source>
        <dbReference type="ARBA" id="ARBA00039112"/>
    </source>
</evidence>
<dbReference type="Gene3D" id="3.40.50.150">
    <property type="entry name" value="Vaccinia Virus protein VP39"/>
    <property type="match status" value="1"/>
</dbReference>
<organism evidence="11 12">
    <name type="scientific">Sphaerobolus stellatus (strain SS14)</name>
    <dbReference type="NCBI Taxonomy" id="990650"/>
    <lineage>
        <taxon>Eukaryota</taxon>
        <taxon>Fungi</taxon>
        <taxon>Dikarya</taxon>
        <taxon>Basidiomycota</taxon>
        <taxon>Agaricomycotina</taxon>
        <taxon>Agaricomycetes</taxon>
        <taxon>Phallomycetidae</taxon>
        <taxon>Geastrales</taxon>
        <taxon>Sphaerobolaceae</taxon>
        <taxon>Sphaerobolus</taxon>
    </lineage>
</organism>
<reference evidence="11 12" key="1">
    <citation type="submission" date="2014-06" db="EMBL/GenBank/DDBJ databases">
        <title>Evolutionary Origins and Diversification of the Mycorrhizal Mutualists.</title>
        <authorList>
            <consortium name="DOE Joint Genome Institute"/>
            <consortium name="Mycorrhizal Genomics Consortium"/>
            <person name="Kohler A."/>
            <person name="Kuo A."/>
            <person name="Nagy L.G."/>
            <person name="Floudas D."/>
            <person name="Copeland A."/>
            <person name="Barry K.W."/>
            <person name="Cichocki N."/>
            <person name="Veneault-Fourrey C."/>
            <person name="LaButti K."/>
            <person name="Lindquist E.A."/>
            <person name="Lipzen A."/>
            <person name="Lundell T."/>
            <person name="Morin E."/>
            <person name="Murat C."/>
            <person name="Riley R."/>
            <person name="Ohm R."/>
            <person name="Sun H."/>
            <person name="Tunlid A."/>
            <person name="Henrissat B."/>
            <person name="Grigoriev I.V."/>
            <person name="Hibbett D.S."/>
            <person name="Martin F."/>
        </authorList>
    </citation>
    <scope>NUCLEOTIDE SEQUENCE [LARGE SCALE GENOMIC DNA]</scope>
    <source>
        <strain evidence="11 12">SS14</strain>
    </source>
</reference>
<comment type="catalytic activity">
    <reaction evidence="8">
        <text>N-terminal L-seryl-L-prolyl-L-lysyl-[protein] + 3 S-adenosyl-L-methionine = N-terminal N,N,N-trimethyl-L-seryl-L-prolyl-L-lysyl-[protein] + 3 S-adenosyl-L-homocysteine + 3 H(+)</text>
        <dbReference type="Rhea" id="RHEA:54724"/>
        <dbReference type="Rhea" id="RHEA-COMP:13789"/>
        <dbReference type="Rhea" id="RHEA-COMP:13973"/>
        <dbReference type="ChEBI" id="CHEBI:15378"/>
        <dbReference type="ChEBI" id="CHEBI:57856"/>
        <dbReference type="ChEBI" id="CHEBI:59789"/>
        <dbReference type="ChEBI" id="CHEBI:138061"/>
        <dbReference type="ChEBI" id="CHEBI:138317"/>
        <dbReference type="EC" id="2.1.1.244"/>
    </reaction>
</comment>
<name>A0A0C9VPI5_SPHS4</name>
<dbReference type="InterPro" id="IPR029063">
    <property type="entry name" value="SAM-dependent_MTases_sf"/>
</dbReference>
<evidence type="ECO:0000256" key="9">
    <source>
        <dbReference type="ARBA" id="ARBA00047885"/>
    </source>
</evidence>
<dbReference type="EMBL" id="KN837119">
    <property type="protein sequence ID" value="KIJ44037.1"/>
    <property type="molecule type" value="Genomic_DNA"/>
</dbReference>
<keyword evidence="4" id="KW-0949">S-adenosyl-L-methionine</keyword>
<evidence type="ECO:0000256" key="2">
    <source>
        <dbReference type="ARBA" id="ARBA00022603"/>
    </source>
</evidence>
<evidence type="ECO:0000256" key="1">
    <source>
        <dbReference type="ARBA" id="ARBA00009059"/>
    </source>
</evidence>
<dbReference type="GO" id="GO:0071885">
    <property type="term" value="F:N-terminal protein N-methyltransferase activity"/>
    <property type="evidence" value="ECO:0007669"/>
    <property type="project" value="UniProtKB-EC"/>
</dbReference>
<dbReference type="Proteomes" id="UP000054279">
    <property type="component" value="Unassembled WGS sequence"/>
</dbReference>
<keyword evidence="2" id="KW-0489">Methyltransferase</keyword>
<dbReference type="PANTHER" id="PTHR12753">
    <property type="entry name" value="AD-003 - RELATED"/>
    <property type="match status" value="1"/>
</dbReference>
<protein>
    <recommendedName>
        <fullName evidence="6">Alpha N-terminal protein methyltransferase 1</fullName>
        <ecNumber evidence="5">2.1.1.244</ecNumber>
    </recommendedName>
    <alternativeName>
        <fullName evidence="7">X-Pro-Lys N-terminal protein methyltransferase 1</fullName>
    </alternativeName>
</protein>
<sequence>MPAQRAKIPDPDYKTGIDYWDNQPASLDGVLGGFGSGTLPRVDAVGSRQFAQYLLPSLCKVPSAARPLNPPPVTHRTRVLDVGAGIGRVTQTTLLPLFDDVVLVEPVEKFVKTAYQNCLDAINTPPENLPSLKRWKGMAEKKTSVTFLQAGLQQFDPSRPEENTKLIGRLGYEGPTESTFDVVWCQWCLGHLSDAELVA</sequence>
<comment type="similarity">
    <text evidence="1">Belongs to the methyltransferase superfamily. NTM1 family.</text>
</comment>
<evidence type="ECO:0000256" key="4">
    <source>
        <dbReference type="ARBA" id="ARBA00022691"/>
    </source>
</evidence>
<feature type="non-terminal residue" evidence="11">
    <location>
        <position position="199"/>
    </location>
</feature>
<dbReference type="AlphaFoldDB" id="A0A0C9VPI5"/>
<dbReference type="Pfam" id="PF05891">
    <property type="entry name" value="Methyltransf_PK"/>
    <property type="match status" value="1"/>
</dbReference>
<gene>
    <name evidence="11" type="ORF">M422DRAFT_252532</name>
</gene>
<dbReference type="GO" id="GO:0005737">
    <property type="term" value="C:cytoplasm"/>
    <property type="evidence" value="ECO:0007669"/>
    <property type="project" value="TreeGrafter"/>
</dbReference>
<dbReference type="InterPro" id="IPR008576">
    <property type="entry name" value="MeTrfase_NTM1"/>
</dbReference>
<dbReference type="PANTHER" id="PTHR12753:SF0">
    <property type="entry name" value="ALPHA N-TERMINAL PROTEIN METHYLTRANSFERASE 1"/>
    <property type="match status" value="1"/>
</dbReference>
<evidence type="ECO:0000313" key="12">
    <source>
        <dbReference type="Proteomes" id="UP000054279"/>
    </source>
</evidence>
<evidence type="ECO:0000256" key="6">
    <source>
        <dbReference type="ARBA" id="ARBA00039449"/>
    </source>
</evidence>
<dbReference type="CDD" id="cd02440">
    <property type="entry name" value="AdoMet_MTases"/>
    <property type="match status" value="1"/>
</dbReference>
<comment type="catalytic activity">
    <reaction evidence="10">
        <text>N-terminal L-alanyl-L-prolyl-L-lysyl-[protein] + 3 S-adenosyl-L-methionine = N-terminal N,N,N-trimethyl-L-alanyl-L-prolyl-L-lysyl-[protein] + 3 S-adenosyl-L-homocysteine + 3 H(+)</text>
        <dbReference type="Rhea" id="RHEA:54712"/>
        <dbReference type="Rhea" id="RHEA-COMP:13785"/>
        <dbReference type="Rhea" id="RHEA-COMP:13971"/>
        <dbReference type="ChEBI" id="CHEBI:15378"/>
        <dbReference type="ChEBI" id="CHEBI:57856"/>
        <dbReference type="ChEBI" id="CHEBI:59789"/>
        <dbReference type="ChEBI" id="CHEBI:138057"/>
        <dbReference type="ChEBI" id="CHEBI:138315"/>
        <dbReference type="EC" id="2.1.1.244"/>
    </reaction>
</comment>
<keyword evidence="3" id="KW-0808">Transferase</keyword>
<evidence type="ECO:0000313" key="11">
    <source>
        <dbReference type="EMBL" id="KIJ44037.1"/>
    </source>
</evidence>
<comment type="catalytic activity">
    <reaction evidence="9">
        <text>N-terminal L-prolyl-L-prolyl-L-lysyl-[protein] + 2 S-adenosyl-L-methionine = N-terminal N,N-dimethyl-L-prolyl-L-prolyl-L-lysyl-[protein] + 2 S-adenosyl-L-homocysteine + 2 H(+)</text>
        <dbReference type="Rhea" id="RHEA:54736"/>
        <dbReference type="Rhea" id="RHEA-COMP:13787"/>
        <dbReference type="Rhea" id="RHEA-COMP:13974"/>
        <dbReference type="ChEBI" id="CHEBI:15378"/>
        <dbReference type="ChEBI" id="CHEBI:57856"/>
        <dbReference type="ChEBI" id="CHEBI:59789"/>
        <dbReference type="ChEBI" id="CHEBI:138059"/>
        <dbReference type="ChEBI" id="CHEBI:138318"/>
        <dbReference type="EC" id="2.1.1.244"/>
    </reaction>
</comment>
<keyword evidence="12" id="KW-1185">Reference proteome</keyword>
<accession>A0A0C9VPI5</accession>
<proteinExistence type="inferred from homology"/>
<evidence type="ECO:0000256" key="10">
    <source>
        <dbReference type="ARBA" id="ARBA00048167"/>
    </source>
</evidence>
<dbReference type="OrthoDB" id="1298661at2759"/>
<dbReference type="EC" id="2.1.1.244" evidence="5"/>